<dbReference type="Gene3D" id="3.60.110.10">
    <property type="entry name" value="Carbon-nitrogen hydrolase"/>
    <property type="match status" value="1"/>
</dbReference>
<protein>
    <submittedName>
        <fullName evidence="1">Uncharacterized protein</fullName>
    </submittedName>
</protein>
<organism evidence="1 2">
    <name type="scientific">Bradyrhizobium brasilense</name>
    <dbReference type="NCBI Taxonomy" id="1419277"/>
    <lineage>
        <taxon>Bacteria</taxon>
        <taxon>Pseudomonadati</taxon>
        <taxon>Pseudomonadota</taxon>
        <taxon>Alphaproteobacteria</taxon>
        <taxon>Hyphomicrobiales</taxon>
        <taxon>Nitrobacteraceae</taxon>
        <taxon>Bradyrhizobium</taxon>
    </lineage>
</organism>
<reference evidence="1 2" key="1">
    <citation type="submission" date="2016-10" db="EMBL/GenBank/DDBJ databases">
        <authorList>
            <person name="de Groot N.N."/>
        </authorList>
    </citation>
    <scope>NUCLEOTIDE SEQUENCE [LARGE SCALE GENOMIC DNA]</scope>
    <source>
        <strain evidence="1 2">R5</strain>
    </source>
</reference>
<accession>A0A1G7KSM5</accession>
<dbReference type="InterPro" id="IPR036526">
    <property type="entry name" value="C-N_Hydrolase_sf"/>
</dbReference>
<dbReference type="AlphaFoldDB" id="A0A1G7KSM5"/>
<dbReference type="SUPFAM" id="SSF56317">
    <property type="entry name" value="Carbon-nitrogen hydrolase"/>
    <property type="match status" value="1"/>
</dbReference>
<dbReference type="Proteomes" id="UP000199245">
    <property type="component" value="Unassembled WGS sequence"/>
</dbReference>
<proteinExistence type="predicted"/>
<evidence type="ECO:0000313" key="1">
    <source>
        <dbReference type="EMBL" id="SDF40074.1"/>
    </source>
</evidence>
<sequence length="444" mass="49754">MESFSGSCSLDITDEQWRENAFSIPADLRAVPRGEDDDGLRQAMLIVWAALAKASATIKHWYSLVPESMILKFAATLDMQAPDYGLSFDGTETYEEIVMRLGGCLRAMEREFTEQDLGSRPTDPAGWLVEHAGHCAYLIPMGRLAWKDAKDPAQDMRNFDQRGLLRVRFVPAVVDGARVHIVKADRMARKSSAFGAVLFPDSIFDCEETPTKFFVRAVNIPNGETIISDACKAAHTELCLTTVFPELMIDPQSRRLIETQLAEKPWLAEGEMPDAPGIVVAGSWHEMEDGQRYNIATIYDGHGEQIARHKKRMAYKDAEGRVEDIRHGTELAIVVLEEALFGFGICLDFCNRCYHTPYGWLDVDFAIVPSCGNEVTMDGHIRTAKDLHNERNTRSFVVQQAYPPLDRAAGYVLNPDGNSSSWAVNELVRDVPWSVFRGKTLHDH</sequence>
<gene>
    <name evidence="1" type="ORF">SAMN05216337_105416</name>
</gene>
<evidence type="ECO:0000313" key="2">
    <source>
        <dbReference type="Proteomes" id="UP000199245"/>
    </source>
</evidence>
<dbReference type="EMBL" id="FMZW01000054">
    <property type="protein sequence ID" value="SDF40074.1"/>
    <property type="molecule type" value="Genomic_DNA"/>
</dbReference>
<name>A0A1G7KSM5_9BRAD</name>